<dbReference type="OrthoDB" id="9606139at2759"/>
<dbReference type="InterPro" id="IPR004072">
    <property type="entry name" value="Vmron_rcpt_1"/>
</dbReference>
<dbReference type="GO" id="GO:0019236">
    <property type="term" value="P:response to pheromone"/>
    <property type="evidence" value="ECO:0007669"/>
    <property type="project" value="UniProtKB-KW"/>
</dbReference>
<evidence type="ECO:0000256" key="2">
    <source>
        <dbReference type="ARBA" id="ARBA00010663"/>
    </source>
</evidence>
<dbReference type="GeneID" id="100078356"/>
<dbReference type="GO" id="GO:0007606">
    <property type="term" value="P:sensory perception of chemical stimulus"/>
    <property type="evidence" value="ECO:0007669"/>
    <property type="project" value="UniProtKB-ARBA"/>
</dbReference>
<dbReference type="Pfam" id="PF03402">
    <property type="entry name" value="V1R"/>
    <property type="match status" value="1"/>
</dbReference>
<feature type="domain" description="G-protein coupled receptors family 1 profile" evidence="12">
    <location>
        <begin position="22"/>
        <end position="286"/>
    </location>
</feature>
<name>A0A6I8NI10_ORNAN</name>
<evidence type="ECO:0000256" key="1">
    <source>
        <dbReference type="ARBA" id="ARBA00004651"/>
    </source>
</evidence>
<dbReference type="CTD" id="100078356"/>
<dbReference type="InterPro" id="IPR017452">
    <property type="entry name" value="GPCR_Rhodpsn_7TM"/>
</dbReference>
<sequence>MDASEISYGIILLLQIIIEISRNVFLLLVYARVVFTSHKMYPLDFIFSQLALSNSIALVSFGIPEIMSAWGLRNFLNAIGCKIVFYVHRVGRGLVISTTCFLSIFQAIAISPATSWWAGAKVSLPKCILPSYLFSWVLSLLIDVTTLLNMDRPLNFTNNQRTFITKYCSSVNVSAVTTLVNAVVLSLRDLFFGGLMSTASGYMVLLLHMHHRQVQHLHGPGRSLGMMPEIRAAKNVVALVTLYIVLYGQETVTLSILINERKKSPHLVNYFKMLASTFSVISPFLIIHNKQRMRMFGRRTSPISNLHPSPALKEVA</sequence>
<feature type="transmembrane region" description="Helical" evidence="11">
    <location>
        <begin position="133"/>
        <end position="151"/>
    </location>
</feature>
<organism evidence="13 14">
    <name type="scientific">Ornithorhynchus anatinus</name>
    <name type="common">Duckbill platypus</name>
    <dbReference type="NCBI Taxonomy" id="9258"/>
    <lineage>
        <taxon>Eukaryota</taxon>
        <taxon>Metazoa</taxon>
        <taxon>Chordata</taxon>
        <taxon>Craniata</taxon>
        <taxon>Vertebrata</taxon>
        <taxon>Euteleostomi</taxon>
        <taxon>Mammalia</taxon>
        <taxon>Monotremata</taxon>
        <taxon>Ornithorhynchidae</taxon>
        <taxon>Ornithorhynchus</taxon>
    </lineage>
</organism>
<evidence type="ECO:0000256" key="9">
    <source>
        <dbReference type="ARBA" id="ARBA00023170"/>
    </source>
</evidence>
<reference evidence="13" key="3">
    <citation type="submission" date="2025-09" db="UniProtKB">
        <authorList>
            <consortium name="Ensembl"/>
        </authorList>
    </citation>
    <scope>IDENTIFICATION</scope>
    <source>
        <strain evidence="13">Glennie</strain>
    </source>
</reference>
<dbReference type="Proteomes" id="UP000002279">
    <property type="component" value="Chromosome 15"/>
</dbReference>
<dbReference type="AlphaFoldDB" id="A0A6I8NI10"/>
<reference evidence="13 14" key="1">
    <citation type="journal article" date="2008" name="Nature">
        <title>Genome analysis of the platypus reveals unique signatures of evolution.</title>
        <authorList>
            <person name="Warren W.C."/>
            <person name="Hillier L.W."/>
            <person name="Marshall Graves J.A."/>
            <person name="Birney E."/>
            <person name="Ponting C.P."/>
            <person name="Grutzner F."/>
            <person name="Belov K."/>
            <person name="Miller W."/>
            <person name="Clarke L."/>
            <person name="Chinwalla A.T."/>
            <person name="Yang S.P."/>
            <person name="Heger A."/>
            <person name="Locke D.P."/>
            <person name="Miethke P."/>
            <person name="Waters P.D."/>
            <person name="Veyrunes F."/>
            <person name="Fulton L."/>
            <person name="Fulton B."/>
            <person name="Graves T."/>
            <person name="Wallis J."/>
            <person name="Puente X.S."/>
            <person name="Lopez-Otin C."/>
            <person name="Ordonez G.R."/>
            <person name="Eichler E.E."/>
            <person name="Chen L."/>
            <person name="Cheng Z."/>
            <person name="Deakin J.E."/>
            <person name="Alsop A."/>
            <person name="Thompson K."/>
            <person name="Kirby P."/>
            <person name="Papenfuss A.T."/>
            <person name="Wakefield M.J."/>
            <person name="Olender T."/>
            <person name="Lancet D."/>
            <person name="Huttley G.A."/>
            <person name="Smit A.F."/>
            <person name="Pask A."/>
            <person name="Temple-Smith P."/>
            <person name="Batzer M.A."/>
            <person name="Walker J.A."/>
            <person name="Konkel M.K."/>
            <person name="Harris R.S."/>
            <person name="Whittington C.M."/>
            <person name="Wong E.S."/>
            <person name="Gemmell N.J."/>
            <person name="Buschiazzo E."/>
            <person name="Vargas Jentzsch I.M."/>
            <person name="Merkel A."/>
            <person name="Schmitz J."/>
            <person name="Zemann A."/>
            <person name="Churakov G."/>
            <person name="Kriegs J.O."/>
            <person name="Brosius J."/>
            <person name="Murchison E.P."/>
            <person name="Sachidanandam R."/>
            <person name="Smith C."/>
            <person name="Hannon G.J."/>
            <person name="Tsend-Ayush E."/>
            <person name="McMillan D."/>
            <person name="Attenborough R."/>
            <person name="Rens W."/>
            <person name="Ferguson-Smith M."/>
            <person name="Lefevre C.M."/>
            <person name="Sharp J.A."/>
            <person name="Nicholas K.R."/>
            <person name="Ray D.A."/>
            <person name="Kube M."/>
            <person name="Reinhardt R."/>
            <person name="Pringle T.H."/>
            <person name="Taylor J."/>
            <person name="Jones R.C."/>
            <person name="Nixon B."/>
            <person name="Dacheux J.L."/>
            <person name="Niwa H."/>
            <person name="Sekita Y."/>
            <person name="Huang X."/>
            <person name="Stark A."/>
            <person name="Kheradpour P."/>
            <person name="Kellis M."/>
            <person name="Flicek P."/>
            <person name="Chen Y."/>
            <person name="Webber C."/>
            <person name="Hardison R."/>
            <person name="Nelson J."/>
            <person name="Hallsworth-Pepin K."/>
            <person name="Delehaunty K."/>
            <person name="Markovic C."/>
            <person name="Minx P."/>
            <person name="Feng Y."/>
            <person name="Kremitzki C."/>
            <person name="Mitreva M."/>
            <person name="Glasscock J."/>
            <person name="Wylie T."/>
            <person name="Wohldmann P."/>
            <person name="Thiru P."/>
            <person name="Nhan M.N."/>
            <person name="Pohl C.S."/>
            <person name="Smith S.M."/>
            <person name="Hou S."/>
            <person name="Nefedov M."/>
            <person name="de Jong P.J."/>
            <person name="Renfree M.B."/>
            <person name="Mardis E.R."/>
            <person name="Wilson R.K."/>
        </authorList>
    </citation>
    <scope>NUCLEOTIDE SEQUENCE [LARGE SCALE GENOMIC DNA]</scope>
    <source>
        <strain evidence="13 14">Glennie</strain>
    </source>
</reference>
<keyword evidence="3 11" id="KW-1003">Cell membrane</keyword>
<comment type="subcellular location">
    <subcellularLocation>
        <location evidence="1 11">Cell membrane</location>
        <topology evidence="1 11">Multi-pass membrane protein</topology>
    </subcellularLocation>
</comment>
<proteinExistence type="inferred from homology"/>
<feature type="transmembrane region" description="Helical" evidence="11">
    <location>
        <begin position="270"/>
        <end position="289"/>
    </location>
</feature>
<dbReference type="KEGG" id="oaa:100078356"/>
<feature type="transmembrane region" description="Helical" evidence="11">
    <location>
        <begin position="6"/>
        <end position="31"/>
    </location>
</feature>
<dbReference type="SUPFAM" id="SSF81321">
    <property type="entry name" value="Family A G protein-coupled receptor-like"/>
    <property type="match status" value="1"/>
</dbReference>
<keyword evidence="10 11" id="KW-0807">Transducer</keyword>
<dbReference type="Gene3D" id="1.20.1070.10">
    <property type="entry name" value="Rhodopsin 7-helix transmembrane proteins"/>
    <property type="match status" value="1"/>
</dbReference>
<evidence type="ECO:0000256" key="6">
    <source>
        <dbReference type="ARBA" id="ARBA00022989"/>
    </source>
</evidence>
<dbReference type="GO" id="GO:0005886">
    <property type="term" value="C:plasma membrane"/>
    <property type="evidence" value="ECO:0000318"/>
    <property type="project" value="GO_Central"/>
</dbReference>
<evidence type="ECO:0000256" key="5">
    <source>
        <dbReference type="ARBA" id="ARBA00022692"/>
    </source>
</evidence>
<evidence type="ECO:0000256" key="11">
    <source>
        <dbReference type="RuleBase" id="RU364061"/>
    </source>
</evidence>
<dbReference type="PROSITE" id="PS50262">
    <property type="entry name" value="G_PROTEIN_RECEP_F1_2"/>
    <property type="match status" value="1"/>
</dbReference>
<keyword evidence="8 11" id="KW-0472">Membrane</keyword>
<dbReference type="GO" id="GO:0016503">
    <property type="term" value="F:pheromone receptor activity"/>
    <property type="evidence" value="ECO:0007669"/>
    <property type="project" value="InterPro"/>
</dbReference>
<evidence type="ECO:0000256" key="8">
    <source>
        <dbReference type="ARBA" id="ARBA00023136"/>
    </source>
</evidence>
<keyword evidence="9 11" id="KW-0675">Receptor</keyword>
<keyword evidence="4 11" id="KW-0589">Pheromone response</keyword>
<feature type="transmembrane region" description="Helical" evidence="11">
    <location>
        <begin position="43"/>
        <end position="63"/>
    </location>
</feature>
<feature type="transmembrane region" description="Helical" evidence="11">
    <location>
        <begin position="94"/>
        <end position="113"/>
    </location>
</feature>
<dbReference type="FunFam" id="1.20.1070.10:FF:000194">
    <property type="entry name" value="Vomeronasal type-1 receptor"/>
    <property type="match status" value="1"/>
</dbReference>
<evidence type="ECO:0000259" key="12">
    <source>
        <dbReference type="PROSITE" id="PS50262"/>
    </source>
</evidence>
<dbReference type="GeneTree" id="ENSGT01030000234553"/>
<dbReference type="OMA" id="MICSSAY"/>
<keyword evidence="5 11" id="KW-0812">Transmembrane</keyword>
<dbReference type="InParanoid" id="A0A6I8NI10"/>
<dbReference type="PANTHER" id="PTHR24062">
    <property type="entry name" value="VOMERONASAL TYPE-1 RECEPTOR"/>
    <property type="match status" value="1"/>
</dbReference>
<evidence type="ECO:0000256" key="7">
    <source>
        <dbReference type="ARBA" id="ARBA00023040"/>
    </source>
</evidence>
<feature type="transmembrane region" description="Helical" evidence="11">
    <location>
        <begin position="163"/>
        <end position="184"/>
    </location>
</feature>
<keyword evidence="14" id="KW-1185">Reference proteome</keyword>
<keyword evidence="7 11" id="KW-0297">G-protein coupled receptor</keyword>
<protein>
    <recommendedName>
        <fullName evidence="11">Vomeronasal type-1 receptor</fullName>
    </recommendedName>
</protein>
<gene>
    <name evidence="13" type="primary">ORNANAV1R3244</name>
</gene>
<feature type="transmembrane region" description="Helical" evidence="11">
    <location>
        <begin position="236"/>
        <end position="258"/>
    </location>
</feature>
<evidence type="ECO:0000256" key="4">
    <source>
        <dbReference type="ARBA" id="ARBA00022507"/>
    </source>
</evidence>
<evidence type="ECO:0000256" key="3">
    <source>
        <dbReference type="ARBA" id="ARBA00022475"/>
    </source>
</evidence>
<comment type="similarity">
    <text evidence="2 11">Belongs to the G-protein coupled receptor 1 family.</text>
</comment>
<dbReference type="Ensembl" id="ENSOANT00000047818.1">
    <property type="protein sequence ID" value="ENSOANP00000040730.1"/>
    <property type="gene ID" value="ENSOANG00000049338.1"/>
</dbReference>
<evidence type="ECO:0000313" key="13">
    <source>
        <dbReference type="Ensembl" id="ENSOANP00000040730.1"/>
    </source>
</evidence>
<evidence type="ECO:0000313" key="14">
    <source>
        <dbReference type="Proteomes" id="UP000002279"/>
    </source>
</evidence>
<reference evidence="13" key="2">
    <citation type="submission" date="2025-08" db="UniProtKB">
        <authorList>
            <consortium name="Ensembl"/>
        </authorList>
    </citation>
    <scope>IDENTIFICATION</scope>
    <source>
        <strain evidence="13">Glennie</strain>
    </source>
</reference>
<accession>A0A6I8NI10</accession>
<keyword evidence="6 11" id="KW-1133">Transmembrane helix</keyword>
<dbReference type="RefSeq" id="NP_001240565.1">
    <property type="nucleotide sequence ID" value="NM_001253636.2"/>
</dbReference>
<dbReference type="PRINTS" id="PR01534">
    <property type="entry name" value="VOMERONASL1R"/>
</dbReference>
<evidence type="ECO:0000256" key="10">
    <source>
        <dbReference type="ARBA" id="ARBA00023224"/>
    </source>
</evidence>
<feature type="transmembrane region" description="Helical" evidence="11">
    <location>
        <begin position="190"/>
        <end position="207"/>
    </location>
</feature>
<dbReference type="GO" id="GO:0005550">
    <property type="term" value="F:pheromone binding"/>
    <property type="evidence" value="ECO:0000318"/>
    <property type="project" value="GO_Central"/>
</dbReference>